<keyword evidence="4" id="KW-1185">Reference proteome</keyword>
<feature type="transmembrane region" description="Helical" evidence="1">
    <location>
        <begin position="261"/>
        <end position="281"/>
    </location>
</feature>
<accession>A0ABV7YSR3</accession>
<dbReference type="RefSeq" id="WP_379835796.1">
    <property type="nucleotide sequence ID" value="NZ_JBHRYQ010000001.1"/>
</dbReference>
<feature type="transmembrane region" description="Helical" evidence="1">
    <location>
        <begin position="319"/>
        <end position="340"/>
    </location>
</feature>
<dbReference type="Pfam" id="PF13231">
    <property type="entry name" value="PMT_2"/>
    <property type="match status" value="1"/>
</dbReference>
<feature type="domain" description="Glycosyltransferase RgtA/B/C/D-like" evidence="2">
    <location>
        <begin position="40"/>
        <end position="191"/>
    </location>
</feature>
<feature type="transmembrane region" description="Helical" evidence="1">
    <location>
        <begin position="293"/>
        <end position="313"/>
    </location>
</feature>
<comment type="caution">
    <text evidence="3">The sequence shown here is derived from an EMBL/GenBank/DDBJ whole genome shotgun (WGS) entry which is preliminary data.</text>
</comment>
<keyword evidence="3" id="KW-0808">Transferase</keyword>
<proteinExistence type="predicted"/>
<dbReference type="EC" id="2.4.-.-" evidence="3"/>
<evidence type="ECO:0000313" key="3">
    <source>
        <dbReference type="EMBL" id="MFC3810035.1"/>
    </source>
</evidence>
<sequence>MDEILFANVSLGEISPTTYIAKKFGGITFFVLYYIGALKSWIYIPIFKLFGFNYYSIRFPMILLTLVSITLFFKSFRLAFKLKHFAWLALSCIVFEVTLIGMIRTDVAPMAFEYFFKALSIYLLFKYLKEEKKLYLFLIPIPLLLGIFNKFNFIWYSNAFIFSAFLLAFFNKKLKSKRHLYTTLTVSLGLVFGMLFLIRYLNPGMLGSKILKDPKQLIEKTKMFYSFWKSIFDGNGFYELQYLKTYFITDQSDFRYYIDSVFSYFFELSFVLFLLGMFVVFKAFLQKKAESKHIYYLFFLGLIVIQSLQVLIVSNATNIWHFYMIFPFYSICVLLGIYFLTEKKYQSLRFLYVGLFVIYNLYGYSKYVDAFINKKPTNLWTNKIEDLATYVKPIKGEFIELEWGMDSQLVCLTKQNKFRLGFQMPDGYYITDLENPSKLFYDRFIKDKNLNELYFIGVESVGKNPKMIALLKQLETERNFKKKVIKEILEDDGTVIFSIFQFVPTN</sequence>
<feature type="transmembrane region" description="Helical" evidence="1">
    <location>
        <begin position="85"/>
        <end position="103"/>
    </location>
</feature>
<evidence type="ECO:0000313" key="4">
    <source>
        <dbReference type="Proteomes" id="UP001595616"/>
    </source>
</evidence>
<dbReference type="Proteomes" id="UP001595616">
    <property type="component" value="Unassembled WGS sequence"/>
</dbReference>
<gene>
    <name evidence="3" type="ORF">ACFOOI_05175</name>
</gene>
<protein>
    <submittedName>
        <fullName evidence="3">ArnT family glycosyltransferase</fullName>
        <ecNumber evidence="3">2.4.-.-</ecNumber>
    </submittedName>
</protein>
<organism evidence="3 4">
    <name type="scientific">Lacihabitans lacunae</name>
    <dbReference type="NCBI Taxonomy" id="1028214"/>
    <lineage>
        <taxon>Bacteria</taxon>
        <taxon>Pseudomonadati</taxon>
        <taxon>Bacteroidota</taxon>
        <taxon>Cytophagia</taxon>
        <taxon>Cytophagales</taxon>
        <taxon>Leadbetterellaceae</taxon>
        <taxon>Lacihabitans</taxon>
    </lineage>
</organism>
<dbReference type="InterPro" id="IPR038731">
    <property type="entry name" value="RgtA/B/C-like"/>
</dbReference>
<reference evidence="4" key="1">
    <citation type="journal article" date="2019" name="Int. J. Syst. Evol. Microbiol.">
        <title>The Global Catalogue of Microorganisms (GCM) 10K type strain sequencing project: providing services to taxonomists for standard genome sequencing and annotation.</title>
        <authorList>
            <consortium name="The Broad Institute Genomics Platform"/>
            <consortium name="The Broad Institute Genome Sequencing Center for Infectious Disease"/>
            <person name="Wu L."/>
            <person name="Ma J."/>
        </authorList>
    </citation>
    <scope>NUCLEOTIDE SEQUENCE [LARGE SCALE GENOMIC DNA]</scope>
    <source>
        <strain evidence="4">CECT 7956</strain>
    </source>
</reference>
<dbReference type="EMBL" id="JBHRYQ010000001">
    <property type="protein sequence ID" value="MFC3810035.1"/>
    <property type="molecule type" value="Genomic_DNA"/>
</dbReference>
<evidence type="ECO:0000259" key="2">
    <source>
        <dbReference type="Pfam" id="PF13231"/>
    </source>
</evidence>
<keyword evidence="3" id="KW-0328">Glycosyltransferase</keyword>
<feature type="transmembrane region" description="Helical" evidence="1">
    <location>
        <begin position="52"/>
        <end position="73"/>
    </location>
</feature>
<evidence type="ECO:0000256" key="1">
    <source>
        <dbReference type="SAM" id="Phobius"/>
    </source>
</evidence>
<name>A0ABV7YSR3_9BACT</name>
<feature type="transmembrane region" description="Helical" evidence="1">
    <location>
        <begin position="347"/>
        <end position="365"/>
    </location>
</feature>
<keyword evidence="1" id="KW-0472">Membrane</keyword>
<feature type="transmembrane region" description="Helical" evidence="1">
    <location>
        <begin position="180"/>
        <end position="201"/>
    </location>
</feature>
<feature type="transmembrane region" description="Helical" evidence="1">
    <location>
        <begin position="154"/>
        <end position="171"/>
    </location>
</feature>
<dbReference type="GO" id="GO:0016757">
    <property type="term" value="F:glycosyltransferase activity"/>
    <property type="evidence" value="ECO:0007669"/>
    <property type="project" value="UniProtKB-KW"/>
</dbReference>
<keyword evidence="1" id="KW-1133">Transmembrane helix</keyword>
<feature type="transmembrane region" description="Helical" evidence="1">
    <location>
        <begin position="24"/>
        <end position="46"/>
    </location>
</feature>
<keyword evidence="1" id="KW-0812">Transmembrane</keyword>